<dbReference type="Proteomes" id="UP000562395">
    <property type="component" value="Unassembled WGS sequence"/>
</dbReference>
<keyword evidence="1" id="KW-0812">Transmembrane</keyword>
<evidence type="ECO:0000313" key="3">
    <source>
        <dbReference type="Proteomes" id="UP000562395"/>
    </source>
</evidence>
<sequence>MRSPLDQLTPGQISRSAIVVAIATAIALGCGYVSNALTPTTAALGAFVLASSLLLAAPTQRASEMLGAVTVWMCFAEFLSTTQSGQFAMWRLAVTVATLGGVIGVIRIQHLRNLARHTPDTSLADLDRRTLGGIGVVPRSTAKLAAMRHETAPDALPEKG</sequence>
<organism evidence="2 3">
    <name type="scientific">Novosphingobium hassiacum</name>
    <dbReference type="NCBI Taxonomy" id="173676"/>
    <lineage>
        <taxon>Bacteria</taxon>
        <taxon>Pseudomonadati</taxon>
        <taxon>Pseudomonadota</taxon>
        <taxon>Alphaproteobacteria</taxon>
        <taxon>Sphingomonadales</taxon>
        <taxon>Sphingomonadaceae</taxon>
        <taxon>Novosphingobium</taxon>
    </lineage>
</organism>
<evidence type="ECO:0000313" key="2">
    <source>
        <dbReference type="EMBL" id="MBB3860742.1"/>
    </source>
</evidence>
<feature type="transmembrane region" description="Helical" evidence="1">
    <location>
        <begin position="12"/>
        <end position="34"/>
    </location>
</feature>
<evidence type="ECO:0000256" key="1">
    <source>
        <dbReference type="SAM" id="Phobius"/>
    </source>
</evidence>
<dbReference type="RefSeq" id="WP_183613005.1">
    <property type="nucleotide sequence ID" value="NZ_JACICY010000004.1"/>
</dbReference>
<keyword evidence="3" id="KW-1185">Reference proteome</keyword>
<protein>
    <submittedName>
        <fullName evidence="2">Uncharacterized protein</fullName>
    </submittedName>
</protein>
<name>A0A7W5ZWN9_9SPHN</name>
<feature type="transmembrane region" description="Helical" evidence="1">
    <location>
        <begin position="40"/>
        <end position="58"/>
    </location>
</feature>
<dbReference type="AlphaFoldDB" id="A0A7W5ZWN9"/>
<comment type="caution">
    <text evidence="2">The sequence shown here is derived from an EMBL/GenBank/DDBJ whole genome shotgun (WGS) entry which is preliminary data.</text>
</comment>
<accession>A0A7W5ZWN9</accession>
<gene>
    <name evidence="2" type="ORF">GGQ88_002011</name>
</gene>
<proteinExistence type="predicted"/>
<dbReference type="EMBL" id="JACICY010000004">
    <property type="protein sequence ID" value="MBB3860742.1"/>
    <property type="molecule type" value="Genomic_DNA"/>
</dbReference>
<dbReference type="PROSITE" id="PS51257">
    <property type="entry name" value="PROKAR_LIPOPROTEIN"/>
    <property type="match status" value="1"/>
</dbReference>
<feature type="transmembrane region" description="Helical" evidence="1">
    <location>
        <begin position="88"/>
        <end position="106"/>
    </location>
</feature>
<keyword evidence="1" id="KW-0472">Membrane</keyword>
<reference evidence="2 3" key="1">
    <citation type="submission" date="2020-08" db="EMBL/GenBank/DDBJ databases">
        <title>Genomic Encyclopedia of Type Strains, Phase IV (KMG-IV): sequencing the most valuable type-strain genomes for metagenomic binning, comparative biology and taxonomic classification.</title>
        <authorList>
            <person name="Goeker M."/>
        </authorList>
    </citation>
    <scope>NUCLEOTIDE SEQUENCE [LARGE SCALE GENOMIC DNA]</scope>
    <source>
        <strain evidence="2 3">DSM 14552</strain>
    </source>
</reference>
<keyword evidence="1" id="KW-1133">Transmembrane helix</keyword>